<dbReference type="Proteomes" id="UP000183788">
    <property type="component" value="Unassembled WGS sequence"/>
</dbReference>
<evidence type="ECO:0000313" key="4">
    <source>
        <dbReference type="Proteomes" id="UP000183788"/>
    </source>
</evidence>
<keyword evidence="5" id="KW-1185">Reference proteome</keyword>
<reference evidence="2 4" key="1">
    <citation type="submission" date="2016-11" db="EMBL/GenBank/DDBJ databases">
        <authorList>
            <person name="Jaros S."/>
            <person name="Januszkiewicz K."/>
            <person name="Wedrychowicz H."/>
        </authorList>
    </citation>
    <scope>NUCLEOTIDE SEQUENCE [LARGE SCALE GENOMIC DNA]</scope>
    <source>
        <strain evidence="2 4">DSM 784</strain>
    </source>
</reference>
<keyword evidence="1" id="KW-0472">Membrane</keyword>
<feature type="transmembrane region" description="Helical" evidence="1">
    <location>
        <begin position="20"/>
        <end position="46"/>
    </location>
</feature>
<keyword evidence="1" id="KW-1133">Transmembrane helix</keyword>
<proteinExistence type="predicted"/>
<accession>A0A1K1RX14</accession>
<feature type="transmembrane region" description="Helical" evidence="1">
    <location>
        <begin position="113"/>
        <end position="133"/>
    </location>
</feature>
<sequence length="167" mass="19039">MMQLGLQYFLNLPYDKDYVIGYTAIAFLLGYIVNTLGSWLEVIYFFTWGGKPSNRLLDGKGTWKIKLYHHVALRANLVGKAAGANPKNDELFAIAMRNVAGVKDTRIEDFNAIYAFSRTLLTTVLIGGILILIKNSMDWHYHAVVIPAIIVMWVRCKQRGYYLQKKC</sequence>
<dbReference type="EMBL" id="CP140154">
    <property type="protein sequence ID" value="WQG90394.1"/>
    <property type="molecule type" value="Genomic_DNA"/>
</dbReference>
<name>A0A1K1RX14_9BACT</name>
<protein>
    <submittedName>
        <fullName evidence="2">Uncharacterized protein</fullName>
    </submittedName>
</protein>
<reference evidence="3 5" key="2">
    <citation type="submission" date="2023-11" db="EMBL/GenBank/DDBJ databases">
        <title>MicrobeMod: A computational toolkit for identifying prokaryotic methylation and restriction-modification with nanopore sequencing.</title>
        <authorList>
            <person name="Crits-Christoph A."/>
            <person name="Kang S.C."/>
            <person name="Lee H."/>
            <person name="Ostrov N."/>
        </authorList>
    </citation>
    <scope>NUCLEOTIDE SEQUENCE [LARGE SCALE GENOMIC DNA]</scope>
    <source>
        <strain evidence="3 5">ATCC 23090</strain>
    </source>
</reference>
<gene>
    <name evidence="2" type="ORF">SAMN05661012_04329</name>
    <name evidence="3" type="ORF">SR876_02720</name>
</gene>
<dbReference type="EMBL" id="FPIZ01000015">
    <property type="protein sequence ID" value="SFW76311.1"/>
    <property type="molecule type" value="Genomic_DNA"/>
</dbReference>
<dbReference type="RefSeq" id="WP_072363319.1">
    <property type="nucleotide sequence ID" value="NZ_CP139972.1"/>
</dbReference>
<evidence type="ECO:0000256" key="1">
    <source>
        <dbReference type="SAM" id="Phobius"/>
    </source>
</evidence>
<evidence type="ECO:0000313" key="5">
    <source>
        <dbReference type="Proteomes" id="UP001326715"/>
    </source>
</evidence>
<dbReference type="AlphaFoldDB" id="A0A1K1RX14"/>
<keyword evidence="1" id="KW-0812">Transmembrane</keyword>
<feature type="transmembrane region" description="Helical" evidence="1">
    <location>
        <begin position="139"/>
        <end position="156"/>
    </location>
</feature>
<evidence type="ECO:0000313" key="2">
    <source>
        <dbReference type="EMBL" id="SFW76311.1"/>
    </source>
</evidence>
<organism evidence="2 4">
    <name type="scientific">Chitinophaga sancti</name>
    <dbReference type="NCBI Taxonomy" id="1004"/>
    <lineage>
        <taxon>Bacteria</taxon>
        <taxon>Pseudomonadati</taxon>
        <taxon>Bacteroidota</taxon>
        <taxon>Chitinophagia</taxon>
        <taxon>Chitinophagales</taxon>
        <taxon>Chitinophagaceae</taxon>
        <taxon>Chitinophaga</taxon>
    </lineage>
</organism>
<dbReference type="Proteomes" id="UP001326715">
    <property type="component" value="Chromosome"/>
</dbReference>
<evidence type="ECO:0000313" key="3">
    <source>
        <dbReference type="EMBL" id="WQG90394.1"/>
    </source>
</evidence>
<dbReference type="OrthoDB" id="1083123at2"/>